<keyword evidence="2" id="KW-0677">Repeat</keyword>
<dbReference type="CDD" id="cd00200">
    <property type="entry name" value="WD40"/>
    <property type="match status" value="1"/>
</dbReference>
<dbReference type="PROSITE" id="PS00678">
    <property type="entry name" value="WD_REPEATS_1"/>
    <property type="match status" value="3"/>
</dbReference>
<dbReference type="Pfam" id="PF00400">
    <property type="entry name" value="WD40"/>
    <property type="match status" value="5"/>
</dbReference>
<evidence type="ECO:0000259" key="5">
    <source>
        <dbReference type="Pfam" id="PF13676"/>
    </source>
</evidence>
<evidence type="ECO:0000313" key="8">
    <source>
        <dbReference type="EMBL" id="GBG34757.1"/>
    </source>
</evidence>
<sequence length="1242" mass="137358">MNREAKGRSSLARETVGRVKSLIALFNSGRVGKSYAEAEVYEVARAEAELQTAASEQREAYLEVPKVIDDLTVLVVHDPTDETVAEQLVDAIQPRLSLPVRIASHVAETEQEAKNAEVALLLVSMAFQDNWELIEAVAKVLPNSLVPILIDEAMVNPKEWKGALAWYISDDLLIDYCKPAMDATNEVMTEALAAKGRVADPPCYRSFHAFLSHELGKNKWVHKMAIELALRLRDHDIDVWLDAQEVSGSIHKSVAGGIDSSTVFLVFATEGYMQRINNGDKTDDCLKEFVYASNKRFNQTVVAALESDMARPATMWTGRFKLALARQVPVDLSQNMGETFSDKAIKRLANAIRTRIETPLASSGLTPLQRNFYSRIGPYDSEVWARGKAESFTAGTRSWIIDELCDWYKMEQSAVFLLVGDGGIGKSVIIAELCHRGGALMTDEDVKKSQADESTVLRRKSSRVRSLWRRSKKERQPILVAAYHFFRHDDGTAASPTEALLSVAWQLCKTVPGFPEALDQASFKGLRETSLAGLFKTLLADPLNKLGSDQMRQVVVLDALDESSNSDGILRDIIRTWEKLMPAWLRLVVGMRPEGGIQRGITNNSLDFKVLELNDEENFRDIELYIENLLRDKRDIVEQKDVASCAKILVERSEGLFLWASFLPETLERMHEGKKGGLLTLQDISHEDAIPNGLGGMFHEYFGRLQDKVGGETVYKMLLAPIVAAREPLSVEQLSVILQLHEDEMYDMLDDARCLLFRGGDGRVALIHKRMADWLSDRKQSGRRLCVKKEDGHEALAKYCSSHEDAFSLRHAIFHSVKSGDQAGAFKLLNDFAWVKKVISIGDDEGQRRATIGNLIRDCVKLGIYFARESDTPLFLSKTVHALSYDPNELASQVLARLGHNAEDPIALDLQAPDRPWLEPICVTLPHPRDPLLHELKGHSGTVRSVAIQGEIIVSGSYDNTVRIWSAASGEEQHLLNGHSGPVYSVAIQDDAIVSGSEDKTVRIWNATVGEEQHVFEGHTDRVYSVAIDGNTIVSGSRDKTVRIWNATSGEEEHVLKGHSDWVRSVAIQGATVVSGSDDKTVRIWDATSGEEAHVLTGHSDWVRSVAIEGETIVSGSDDNTVRIWNATSGEEQHVLKGHSDSVTSVAIEGDIIVSQSNDETRYWNARTGEEVDAEEAEASIPPGTSTLANVENGTHLKLAGGIGFTTNRNINGKVRQGNVYVLGDASGMVHILHAQSIESET</sequence>
<evidence type="ECO:0000313" key="9">
    <source>
        <dbReference type="Proteomes" id="UP000241890"/>
    </source>
</evidence>
<evidence type="ECO:0000256" key="3">
    <source>
        <dbReference type="PROSITE-ProRule" id="PRU00221"/>
    </source>
</evidence>
<dbReference type="Gene3D" id="2.130.10.10">
    <property type="entry name" value="YVTN repeat-like/Quinoprotein amine dehydrogenase"/>
    <property type="match status" value="2"/>
</dbReference>
<evidence type="ECO:0000256" key="1">
    <source>
        <dbReference type="ARBA" id="ARBA00022574"/>
    </source>
</evidence>
<dbReference type="AlphaFoldDB" id="A0A2R5GV84"/>
<evidence type="ECO:0000259" key="6">
    <source>
        <dbReference type="Pfam" id="PF24883"/>
    </source>
</evidence>
<feature type="domain" description="TIR" evidence="5">
    <location>
        <begin position="223"/>
        <end position="348"/>
    </location>
</feature>
<name>A0A2R5GV84_9STRA</name>
<organism evidence="8 9">
    <name type="scientific">Hondaea fermentalgiana</name>
    <dbReference type="NCBI Taxonomy" id="2315210"/>
    <lineage>
        <taxon>Eukaryota</taxon>
        <taxon>Sar</taxon>
        <taxon>Stramenopiles</taxon>
        <taxon>Bigyra</taxon>
        <taxon>Labyrinthulomycetes</taxon>
        <taxon>Thraustochytrida</taxon>
        <taxon>Thraustochytriidae</taxon>
        <taxon>Hondaea</taxon>
    </lineage>
</organism>
<protein>
    <submittedName>
        <fullName evidence="8">Guanine nucleotide-binding protein subunit beta-2-like 1</fullName>
    </submittedName>
</protein>
<dbReference type="PROSITE" id="PS50294">
    <property type="entry name" value="WD_REPEATS_REGION"/>
    <property type="match status" value="5"/>
</dbReference>
<dbReference type="SMART" id="SM00564">
    <property type="entry name" value="PQQ"/>
    <property type="match status" value="5"/>
</dbReference>
<dbReference type="Pfam" id="PF24883">
    <property type="entry name" value="NPHP3_N"/>
    <property type="match status" value="1"/>
</dbReference>
<feature type="repeat" description="WD" evidence="3">
    <location>
        <begin position="1056"/>
        <end position="1095"/>
    </location>
</feature>
<dbReference type="SMART" id="SM00320">
    <property type="entry name" value="WD40"/>
    <property type="match status" value="6"/>
</dbReference>
<evidence type="ECO:0000259" key="7">
    <source>
        <dbReference type="Pfam" id="PF25521"/>
    </source>
</evidence>
<feature type="repeat" description="WD" evidence="3">
    <location>
        <begin position="976"/>
        <end position="1015"/>
    </location>
</feature>
<feature type="domain" description="TANC1/2-like winged helix" evidence="7">
    <location>
        <begin position="718"/>
        <end position="806"/>
    </location>
</feature>
<dbReference type="InterPro" id="IPR001680">
    <property type="entry name" value="WD40_rpt"/>
</dbReference>
<dbReference type="GO" id="GO:1990234">
    <property type="term" value="C:transferase complex"/>
    <property type="evidence" value="ECO:0007669"/>
    <property type="project" value="UniProtKB-ARBA"/>
</dbReference>
<dbReference type="GO" id="GO:0007165">
    <property type="term" value="P:signal transduction"/>
    <property type="evidence" value="ECO:0007669"/>
    <property type="project" value="InterPro"/>
</dbReference>
<dbReference type="PANTHER" id="PTHR22847:SF637">
    <property type="entry name" value="WD REPEAT DOMAIN 5B"/>
    <property type="match status" value="1"/>
</dbReference>
<feature type="repeat" description="WD" evidence="3">
    <location>
        <begin position="1096"/>
        <end position="1135"/>
    </location>
</feature>
<dbReference type="InterPro" id="IPR000157">
    <property type="entry name" value="TIR_dom"/>
</dbReference>
<dbReference type="InterPro" id="IPR015943">
    <property type="entry name" value="WD40/YVTN_repeat-like_dom_sf"/>
</dbReference>
<dbReference type="EMBL" id="BEYU01000213">
    <property type="protein sequence ID" value="GBG34757.1"/>
    <property type="molecule type" value="Genomic_DNA"/>
</dbReference>
<feature type="repeat" description="WD" evidence="3">
    <location>
        <begin position="1016"/>
        <end position="1055"/>
    </location>
</feature>
<dbReference type="InParanoid" id="A0A2R5GV84"/>
<feature type="repeat" description="WD" evidence="3">
    <location>
        <begin position="936"/>
        <end position="975"/>
    </location>
</feature>
<feature type="domain" description="Nephrocystin 3-like N-terminal" evidence="6">
    <location>
        <begin position="395"/>
        <end position="577"/>
    </location>
</feature>
<dbReference type="Proteomes" id="UP000241890">
    <property type="component" value="Unassembled WGS sequence"/>
</dbReference>
<dbReference type="PANTHER" id="PTHR22847">
    <property type="entry name" value="WD40 REPEAT PROTEIN"/>
    <property type="match status" value="1"/>
</dbReference>
<dbReference type="InterPro" id="IPR036322">
    <property type="entry name" value="WD40_repeat_dom_sf"/>
</dbReference>
<dbReference type="InterPro" id="IPR018391">
    <property type="entry name" value="PQQ_b-propeller_rpt"/>
</dbReference>
<keyword evidence="9" id="KW-1185">Reference proteome</keyword>
<dbReference type="OrthoDB" id="2325716at2759"/>
<dbReference type="InterPro" id="IPR058056">
    <property type="entry name" value="WH_TANC1/2"/>
</dbReference>
<dbReference type="PRINTS" id="PR00320">
    <property type="entry name" value="GPROTEINBRPT"/>
</dbReference>
<feature type="repeat" description="WD" evidence="3">
    <location>
        <begin position="1136"/>
        <end position="1174"/>
    </location>
</feature>
<evidence type="ECO:0000256" key="2">
    <source>
        <dbReference type="ARBA" id="ARBA00022737"/>
    </source>
</evidence>
<gene>
    <name evidence="8" type="ORF">FCC1311_109792</name>
</gene>
<dbReference type="Gene3D" id="3.40.50.10140">
    <property type="entry name" value="Toll/interleukin-1 receptor homology (TIR) domain"/>
    <property type="match status" value="1"/>
</dbReference>
<dbReference type="Pfam" id="PF13676">
    <property type="entry name" value="TIR_2"/>
    <property type="match status" value="1"/>
</dbReference>
<dbReference type="Pfam" id="PF25521">
    <property type="entry name" value="WHD_TANC1"/>
    <property type="match status" value="1"/>
</dbReference>
<dbReference type="SUPFAM" id="SSF50978">
    <property type="entry name" value="WD40 repeat-like"/>
    <property type="match status" value="1"/>
</dbReference>
<reference evidence="8 9" key="1">
    <citation type="submission" date="2017-12" db="EMBL/GenBank/DDBJ databases">
        <title>Sequencing, de novo assembly and annotation of complete genome of a new Thraustochytrid species, strain FCC1311.</title>
        <authorList>
            <person name="Sedici K."/>
            <person name="Godart F."/>
            <person name="Aiese Cigliano R."/>
            <person name="Sanseverino W."/>
            <person name="Barakat M."/>
            <person name="Ortet P."/>
            <person name="Marechal E."/>
            <person name="Cagnac O."/>
            <person name="Amato A."/>
        </authorList>
    </citation>
    <scope>NUCLEOTIDE SEQUENCE [LARGE SCALE GENOMIC DNA]</scope>
</reference>
<evidence type="ECO:0000256" key="4">
    <source>
        <dbReference type="SAM" id="MobiDB-lite"/>
    </source>
</evidence>
<dbReference type="InterPro" id="IPR020472">
    <property type="entry name" value="WD40_PAC1"/>
</dbReference>
<dbReference type="GO" id="GO:0005634">
    <property type="term" value="C:nucleus"/>
    <property type="evidence" value="ECO:0007669"/>
    <property type="project" value="TreeGrafter"/>
</dbReference>
<feature type="region of interest" description="Disordered" evidence="4">
    <location>
        <begin position="1170"/>
        <end position="1189"/>
    </location>
</feature>
<comment type="caution">
    <text evidence="8">The sequence shown here is derived from an EMBL/GenBank/DDBJ whole genome shotgun (WGS) entry which is preliminary data.</text>
</comment>
<dbReference type="InterPro" id="IPR035897">
    <property type="entry name" value="Toll_tir_struct_dom_sf"/>
</dbReference>
<dbReference type="PROSITE" id="PS50082">
    <property type="entry name" value="WD_REPEATS_2"/>
    <property type="match status" value="6"/>
</dbReference>
<keyword evidence="1 3" id="KW-0853">WD repeat</keyword>
<proteinExistence type="predicted"/>
<dbReference type="InterPro" id="IPR056884">
    <property type="entry name" value="NPHP3-like_N"/>
</dbReference>
<dbReference type="InterPro" id="IPR019775">
    <property type="entry name" value="WD40_repeat_CS"/>
</dbReference>
<accession>A0A2R5GV84</accession>